<dbReference type="SFLD" id="SFLDG01129">
    <property type="entry name" value="C1.5:_HAD__Beta-PGM__Phosphata"/>
    <property type="match status" value="1"/>
</dbReference>
<keyword evidence="1" id="KW-0732">Signal</keyword>
<evidence type="ECO:0000256" key="1">
    <source>
        <dbReference type="ARBA" id="ARBA00022729"/>
    </source>
</evidence>
<dbReference type="Gene3D" id="3.40.50.1000">
    <property type="entry name" value="HAD superfamily/HAD-like"/>
    <property type="match status" value="1"/>
</dbReference>
<organism evidence="3 4">
    <name type="scientific">Microbacterium elymi</name>
    <dbReference type="NCBI Taxonomy" id="2909587"/>
    <lineage>
        <taxon>Bacteria</taxon>
        <taxon>Bacillati</taxon>
        <taxon>Actinomycetota</taxon>
        <taxon>Actinomycetes</taxon>
        <taxon>Micrococcales</taxon>
        <taxon>Microbacteriaceae</taxon>
        <taxon>Microbacterium</taxon>
    </lineage>
</organism>
<evidence type="ECO:0000256" key="2">
    <source>
        <dbReference type="SAM" id="MobiDB-lite"/>
    </source>
</evidence>
<dbReference type="Proteomes" id="UP001054811">
    <property type="component" value="Chromosome"/>
</dbReference>
<dbReference type="InterPro" id="IPR023214">
    <property type="entry name" value="HAD_sf"/>
</dbReference>
<dbReference type="SUPFAM" id="SSF56784">
    <property type="entry name" value="HAD-like"/>
    <property type="match status" value="1"/>
</dbReference>
<dbReference type="Pfam" id="PF13531">
    <property type="entry name" value="SBP_bac_11"/>
    <property type="match status" value="1"/>
</dbReference>
<dbReference type="Gene3D" id="3.40.190.10">
    <property type="entry name" value="Periplasmic binding protein-like II"/>
    <property type="match status" value="2"/>
</dbReference>
<dbReference type="PANTHER" id="PTHR30006:SF2">
    <property type="entry name" value="ABC TRANSPORTER SUBSTRATE-BINDING PROTEIN"/>
    <property type="match status" value="1"/>
</dbReference>
<name>A0ABY5NH97_9MICO</name>
<sequence length="680" mass="74525">MPRTPDHSDQLCLPRALLLDFGGVVVETENNPDWQLVFARQLVAEMHTDGIDLLDVVAVERDLRAGAKADSRWKDAMSRPFAPAELRYEQFWADFVAADWPAPALHWVTERARELCRQMGELKQTRRTRVGMIELLDAADAARVPVGIVSNTLMGVVHRDYLDAYGLADRFAAQIYSDEVGVRKPNPQMIVLGAEAVAVPVPDCWYVGDNFDRDALCGARAGVGGNIIMEARDTYDQPYDLAIRPHAIVTDPLEPARAVPRCRRHRPPIADPIHPRVAPSQTRKSMKRTTTRRTGVAALSMLGALALGFSLAGCAPSSAPQAEATGDVEIGIPDDGFTLDKLIAAAKEEDGITVYDSTGKIVDMAEAFSKKYGVKATGVKVEADAQADMVIREGESGNVQGDVILLSDAAEAMGELIPRGYVTSWMPPDKTDVVPADMRDPLVINFSANVWAYNTEAYKTCPVENMWALTTDDWKGRVSLQDPLLKPQDTDFWNQLATHADDEVAAAYKEFFGEDLNTDEDSATAEWVKRLAQNGPLLNKSSDNIAESIGAPGQDKPFFGDIATSKFRENEDSGYKLGLCDTMSPWPGRMYPKVALIAAQTKSPNTAKLFVDYLLTEEGIEPQTSDGKPPVLKGVELPADEASGVSAVLDQLYVTDTSTADKDLDSRQYWQDLWQVNYAG</sequence>
<dbReference type="SFLD" id="SFLDS00003">
    <property type="entry name" value="Haloacid_Dehalogenase"/>
    <property type="match status" value="1"/>
</dbReference>
<dbReference type="SUPFAM" id="SSF53850">
    <property type="entry name" value="Periplasmic binding protein-like II"/>
    <property type="match status" value="1"/>
</dbReference>
<dbReference type="EMBL" id="CP091139">
    <property type="protein sequence ID" value="UUT34545.1"/>
    <property type="molecule type" value="Genomic_DNA"/>
</dbReference>
<accession>A0ABY5NH97</accession>
<dbReference type="Pfam" id="PF00702">
    <property type="entry name" value="Hydrolase"/>
    <property type="match status" value="1"/>
</dbReference>
<reference evidence="3" key="1">
    <citation type="submission" date="2022-01" db="EMBL/GenBank/DDBJ databases">
        <title>Microbacterium eymi and Microbacterium rhizovicinus sp. nov., isolated from the rhizospheric soil of Elymus tsukushiensis, a plant native to the Dokdo Islands, Republic of Korea.</title>
        <authorList>
            <person name="Hwang Y.J."/>
        </authorList>
    </citation>
    <scope>NUCLEOTIDE SEQUENCE</scope>
    <source>
        <strain evidence="3">KUDC0405</strain>
    </source>
</reference>
<evidence type="ECO:0000313" key="3">
    <source>
        <dbReference type="EMBL" id="UUT34545.1"/>
    </source>
</evidence>
<proteinExistence type="predicted"/>
<protein>
    <submittedName>
        <fullName evidence="3">Extracellular solute-binding protein</fullName>
    </submittedName>
</protein>
<feature type="region of interest" description="Disordered" evidence="2">
    <location>
        <begin position="265"/>
        <end position="291"/>
    </location>
</feature>
<gene>
    <name evidence="3" type="ORF">L2X98_28850</name>
</gene>
<dbReference type="InterPro" id="IPR036412">
    <property type="entry name" value="HAD-like_sf"/>
</dbReference>
<dbReference type="PANTHER" id="PTHR30006">
    <property type="entry name" value="THIAMINE-BINDING PERIPLASMIC PROTEIN-RELATED"/>
    <property type="match status" value="1"/>
</dbReference>
<keyword evidence="4" id="KW-1185">Reference proteome</keyword>
<dbReference type="RefSeq" id="WP_259611070.1">
    <property type="nucleotide sequence ID" value="NZ_CP091139.2"/>
</dbReference>
<evidence type="ECO:0000313" key="4">
    <source>
        <dbReference type="Proteomes" id="UP001054811"/>
    </source>
</evidence>